<reference evidence="3" key="1">
    <citation type="submission" date="2016-10" db="EMBL/GenBank/DDBJ databases">
        <authorList>
            <person name="Varghese N."/>
            <person name="Submissions S."/>
        </authorList>
    </citation>
    <scope>NUCLEOTIDE SEQUENCE [LARGE SCALE GENOMIC DNA]</scope>
    <source>
        <strain evidence="3">DSM 44437</strain>
    </source>
</reference>
<dbReference type="STRING" id="65499.SAMN04488000_105452"/>
<feature type="compositionally biased region" description="Polar residues" evidence="1">
    <location>
        <begin position="204"/>
        <end position="222"/>
    </location>
</feature>
<dbReference type="Proteomes" id="UP000199503">
    <property type="component" value="Unassembled WGS sequence"/>
</dbReference>
<proteinExistence type="predicted"/>
<evidence type="ECO:0000313" key="3">
    <source>
        <dbReference type="Proteomes" id="UP000199503"/>
    </source>
</evidence>
<accession>A0A1H9KRR9</accession>
<feature type="region of interest" description="Disordered" evidence="1">
    <location>
        <begin position="1"/>
        <end position="222"/>
    </location>
</feature>
<dbReference type="EMBL" id="FOFV01000005">
    <property type="protein sequence ID" value="SER01729.1"/>
    <property type="molecule type" value="Genomic_DNA"/>
</dbReference>
<dbReference type="AlphaFoldDB" id="A0A1H9KRR9"/>
<feature type="compositionally biased region" description="Basic and acidic residues" evidence="1">
    <location>
        <begin position="152"/>
        <end position="165"/>
    </location>
</feature>
<keyword evidence="3" id="KW-1185">Reference proteome</keyword>
<feature type="compositionally biased region" description="Basic and acidic residues" evidence="1">
    <location>
        <begin position="1"/>
        <end position="10"/>
    </location>
</feature>
<feature type="compositionally biased region" description="Basic residues" evidence="1">
    <location>
        <begin position="124"/>
        <end position="151"/>
    </location>
</feature>
<feature type="compositionally biased region" description="Basic and acidic residues" evidence="1">
    <location>
        <begin position="57"/>
        <end position="87"/>
    </location>
</feature>
<evidence type="ECO:0000313" key="2">
    <source>
        <dbReference type="EMBL" id="SER01729.1"/>
    </source>
</evidence>
<protein>
    <submittedName>
        <fullName evidence="2">Uncharacterized protein</fullName>
    </submittedName>
</protein>
<name>A0A1H9KRR9_9PSEU</name>
<sequence>MGKCVRDGHGVRHGAGRGGTPRHAGRDASRSTTRGGARHGTRWNGRSARHGTAQDGARSRGGDPVRGEATRGHGAWRGDMRARRGTEHSAWQGRGAWRGARCVAGRHAGPARRATEHGAWQGRAARRGTRCVAGRHTRHGARQNGRSARHGTTRDGMRRVAEARRKPGRAFSPTFAGSRGTPPQASGSGPDAPTHHDRPPQRPGDTSTRALNFGVGTTPTTGGSANWVLYRSAYRPSAAISSACVPRSTISPCSSTRI</sequence>
<organism evidence="2 3">
    <name type="scientific">Lentzea albida</name>
    <dbReference type="NCBI Taxonomy" id="65499"/>
    <lineage>
        <taxon>Bacteria</taxon>
        <taxon>Bacillati</taxon>
        <taxon>Actinomycetota</taxon>
        <taxon>Actinomycetes</taxon>
        <taxon>Pseudonocardiales</taxon>
        <taxon>Pseudonocardiaceae</taxon>
        <taxon>Lentzea</taxon>
    </lineage>
</organism>
<evidence type="ECO:0000256" key="1">
    <source>
        <dbReference type="SAM" id="MobiDB-lite"/>
    </source>
</evidence>
<gene>
    <name evidence="2" type="ORF">SAMN04488000_105452</name>
</gene>